<dbReference type="PROSITE" id="PS50850">
    <property type="entry name" value="MFS"/>
    <property type="match status" value="1"/>
</dbReference>
<feature type="transmembrane region" description="Helical" evidence="9">
    <location>
        <begin position="20"/>
        <end position="38"/>
    </location>
</feature>
<evidence type="ECO:0000256" key="6">
    <source>
        <dbReference type="ARBA" id="ARBA00022989"/>
    </source>
</evidence>
<keyword evidence="7 9" id="KW-0472">Membrane</keyword>
<dbReference type="InterPro" id="IPR020846">
    <property type="entry name" value="MFS_dom"/>
</dbReference>
<feature type="transmembrane region" description="Helical" evidence="9">
    <location>
        <begin position="292"/>
        <end position="313"/>
    </location>
</feature>
<keyword evidence="4" id="KW-0762">Sugar transport</keyword>
<dbReference type="OMA" id="WRIQIFA"/>
<dbReference type="InterPro" id="IPR011701">
    <property type="entry name" value="MFS"/>
</dbReference>
<keyword evidence="3" id="KW-0813">Transport</keyword>
<dbReference type="Ensembl" id="ENSSAUT00010058151.1">
    <property type="protein sequence ID" value="ENSSAUP00010055340.1"/>
    <property type="gene ID" value="ENSSAUG00010022400.1"/>
</dbReference>
<dbReference type="Gene3D" id="1.20.1250.20">
    <property type="entry name" value="MFS general substrate transporter like domains"/>
    <property type="match status" value="2"/>
</dbReference>
<reference evidence="11" key="3">
    <citation type="submission" date="2025-09" db="UniProtKB">
        <authorList>
            <consortium name="Ensembl"/>
        </authorList>
    </citation>
    <scope>IDENTIFICATION</scope>
</reference>
<feature type="domain" description="Major facilitator superfamily (MFS) profile" evidence="10">
    <location>
        <begin position="28"/>
        <end position="480"/>
    </location>
</feature>
<feature type="transmembrane region" description="Helical" evidence="9">
    <location>
        <begin position="357"/>
        <end position="374"/>
    </location>
</feature>
<feature type="transmembrane region" description="Helical" evidence="9">
    <location>
        <begin position="223"/>
        <end position="244"/>
    </location>
</feature>
<comment type="subcellular location">
    <subcellularLocation>
        <location evidence="1">Membrane</location>
        <topology evidence="1">Multi-pass membrane protein</topology>
    </subcellularLocation>
</comment>
<feature type="transmembrane region" description="Helical" evidence="9">
    <location>
        <begin position="333"/>
        <end position="350"/>
    </location>
</feature>
<sequence>MLVLSSLSSHRCPLVFPLCRYRALTFILTFLLYTSFHLSRKPISIVKSELHKNCSSVSDLATIGASSGAGSGQQPSLLTAHLTDMDCSWKPFDKRNYKQLLGAMDYSFLCAYAVGMYLSGIIGERLPIRLYLTVGMLTSGLFTCLFGLGYVYNIHSLGFYIFVQVANGLVQTTGWPSVVTCISNWFGKGRRGLIMGLWNSHTSVGNILGSLIAGYWVSSNWGLSFIVPGLIIAAMGVVCFLFLIEPSHLVSSSPAELRHRAVVAQRQCVCPCAAGRGVTNHLFLCCLYLQGVIEFSLCLLFAKLVSYTFLFWLPLYITKAAHLDAKKAGDLSTLFDVGGIVGGILAGVISDKLGKRATTCAIMLLLAAPTLYGFSMISEFGLGPTIGMLLVCGGLVNGPYSLITTAVSADLGTHKSLKGNARALSTVTAIIDGTGSVGAALGPLLAGLLSAGGWDQVFYMLMTADFLALLVSSFILLIEANS</sequence>
<feature type="transmembrane region" description="Helical" evidence="9">
    <location>
        <begin position="197"/>
        <end position="217"/>
    </location>
</feature>
<evidence type="ECO:0000256" key="2">
    <source>
        <dbReference type="ARBA" id="ARBA00009598"/>
    </source>
</evidence>
<dbReference type="GeneTree" id="ENSGT00940000159245"/>
<feature type="transmembrane region" description="Helical" evidence="9">
    <location>
        <begin position="100"/>
        <end position="122"/>
    </location>
</feature>
<comment type="catalytic activity">
    <reaction evidence="8">
        <text>D-glucose 6-phosphate(in) + phosphate(out) = D-glucose 6-phosphate(out) + phosphate(in)</text>
        <dbReference type="Rhea" id="RHEA:71535"/>
        <dbReference type="ChEBI" id="CHEBI:43474"/>
        <dbReference type="ChEBI" id="CHEBI:61548"/>
    </reaction>
</comment>
<accession>A0A671XWJ3</accession>
<protein>
    <submittedName>
        <fullName evidence="11">Solute carrier family 37 member 1</fullName>
    </submittedName>
</protein>
<reference evidence="11" key="2">
    <citation type="submission" date="2025-08" db="UniProtKB">
        <authorList>
            <consortium name="Ensembl"/>
        </authorList>
    </citation>
    <scope>IDENTIFICATION</scope>
</reference>
<dbReference type="GO" id="GO:0005789">
    <property type="term" value="C:endoplasmic reticulum membrane"/>
    <property type="evidence" value="ECO:0007669"/>
    <property type="project" value="TreeGrafter"/>
</dbReference>
<organism evidence="11 12">
    <name type="scientific">Sparus aurata</name>
    <name type="common">Gilthead sea bream</name>
    <dbReference type="NCBI Taxonomy" id="8175"/>
    <lineage>
        <taxon>Eukaryota</taxon>
        <taxon>Metazoa</taxon>
        <taxon>Chordata</taxon>
        <taxon>Craniata</taxon>
        <taxon>Vertebrata</taxon>
        <taxon>Euteleostomi</taxon>
        <taxon>Actinopterygii</taxon>
        <taxon>Neopterygii</taxon>
        <taxon>Teleostei</taxon>
        <taxon>Neoteleostei</taxon>
        <taxon>Acanthomorphata</taxon>
        <taxon>Eupercaria</taxon>
        <taxon>Spariformes</taxon>
        <taxon>Sparidae</taxon>
        <taxon>Sparus</taxon>
    </lineage>
</organism>
<dbReference type="PANTHER" id="PTHR43184:SF11">
    <property type="entry name" value="GLUCOSE-6-PHOSPHATE EXCHANGER SLC37A1"/>
    <property type="match status" value="1"/>
</dbReference>
<proteinExistence type="inferred from homology"/>
<evidence type="ECO:0000313" key="11">
    <source>
        <dbReference type="Ensembl" id="ENSSAUP00010055340.1"/>
    </source>
</evidence>
<evidence type="ECO:0000256" key="4">
    <source>
        <dbReference type="ARBA" id="ARBA00022597"/>
    </source>
</evidence>
<comment type="similarity">
    <text evidence="2">Belongs to the major facilitator superfamily. Organophosphate:Pi antiporter (OPA) (TC 2.A.1.4) family.</text>
</comment>
<dbReference type="FunFam" id="1.20.1250.20:FF:000050">
    <property type="entry name" value="glucose-6-phosphate exchanger SLC37A2 isoform X1"/>
    <property type="match status" value="1"/>
</dbReference>
<dbReference type="GO" id="GO:0061513">
    <property type="term" value="F:glucose 6-phosphate:phosphate antiporter activity"/>
    <property type="evidence" value="ECO:0007669"/>
    <property type="project" value="TreeGrafter"/>
</dbReference>
<dbReference type="Pfam" id="PF07690">
    <property type="entry name" value="MFS_1"/>
    <property type="match status" value="1"/>
</dbReference>
<dbReference type="InterPro" id="IPR036259">
    <property type="entry name" value="MFS_trans_sf"/>
</dbReference>
<evidence type="ECO:0000256" key="1">
    <source>
        <dbReference type="ARBA" id="ARBA00004141"/>
    </source>
</evidence>
<evidence type="ECO:0000313" key="12">
    <source>
        <dbReference type="Proteomes" id="UP000472265"/>
    </source>
</evidence>
<evidence type="ECO:0000256" key="8">
    <source>
        <dbReference type="ARBA" id="ARBA00034251"/>
    </source>
</evidence>
<feature type="transmembrane region" description="Helical" evidence="9">
    <location>
        <begin position="386"/>
        <end position="411"/>
    </location>
</feature>
<keyword evidence="12" id="KW-1185">Reference proteome</keyword>
<evidence type="ECO:0000256" key="9">
    <source>
        <dbReference type="SAM" id="Phobius"/>
    </source>
</evidence>
<dbReference type="PANTHER" id="PTHR43184">
    <property type="entry name" value="MAJOR FACILITATOR SUPERFAMILY TRANSPORTER 16, ISOFORM B"/>
    <property type="match status" value="1"/>
</dbReference>
<gene>
    <name evidence="11" type="primary">SLC37A1</name>
    <name evidence="11" type="synonym">slc37a1</name>
</gene>
<dbReference type="SUPFAM" id="SSF103473">
    <property type="entry name" value="MFS general substrate transporter"/>
    <property type="match status" value="1"/>
</dbReference>
<dbReference type="Proteomes" id="UP000472265">
    <property type="component" value="Chromosome 9"/>
</dbReference>
<keyword evidence="6 9" id="KW-1133">Transmembrane helix</keyword>
<name>A0A671XWJ3_SPAAU</name>
<reference evidence="11" key="1">
    <citation type="submission" date="2021-04" db="EMBL/GenBank/DDBJ databases">
        <authorList>
            <consortium name="Wellcome Sanger Institute Data Sharing"/>
        </authorList>
    </citation>
    <scope>NUCLEOTIDE SEQUENCE [LARGE SCALE GENOMIC DNA]</scope>
</reference>
<keyword evidence="5 9" id="KW-0812">Transmembrane</keyword>
<dbReference type="InterPro" id="IPR000849">
    <property type="entry name" value="Sugar_P_transporter"/>
</dbReference>
<dbReference type="GO" id="GO:0035435">
    <property type="term" value="P:phosphate ion transmembrane transport"/>
    <property type="evidence" value="ECO:0007669"/>
    <property type="project" value="TreeGrafter"/>
</dbReference>
<evidence type="ECO:0000256" key="3">
    <source>
        <dbReference type="ARBA" id="ARBA00022448"/>
    </source>
</evidence>
<evidence type="ECO:0000256" key="7">
    <source>
        <dbReference type="ARBA" id="ARBA00023136"/>
    </source>
</evidence>
<feature type="transmembrane region" description="Helical" evidence="9">
    <location>
        <begin position="128"/>
        <end position="152"/>
    </location>
</feature>
<feature type="transmembrane region" description="Helical" evidence="9">
    <location>
        <begin position="423"/>
        <end position="445"/>
    </location>
</feature>
<feature type="transmembrane region" description="Helical" evidence="9">
    <location>
        <begin position="457"/>
        <end position="478"/>
    </location>
</feature>
<dbReference type="PIRSF" id="PIRSF002808">
    <property type="entry name" value="Hexose_phosphate_transp"/>
    <property type="match status" value="1"/>
</dbReference>
<dbReference type="FunFam" id="1.20.1250.20:FF:000028">
    <property type="entry name" value="Sugar phosphate exchanger 3 isoform 1"/>
    <property type="match status" value="1"/>
</dbReference>
<evidence type="ECO:0000256" key="5">
    <source>
        <dbReference type="ARBA" id="ARBA00022692"/>
    </source>
</evidence>
<dbReference type="AlphaFoldDB" id="A0A671XWJ3"/>
<evidence type="ECO:0000259" key="10">
    <source>
        <dbReference type="PROSITE" id="PS50850"/>
    </source>
</evidence>